<evidence type="ECO:0000313" key="2">
    <source>
        <dbReference type="Proteomes" id="UP000198892"/>
    </source>
</evidence>
<name>A0A1I5N7R3_9BACI</name>
<sequence>MNLFARNAKEKNGFYTKTKTVMKLDDLANVENSESLVNGLKVP</sequence>
<gene>
    <name evidence="1" type="ORF">SAMN05518683_10327</name>
</gene>
<proteinExistence type="predicted"/>
<accession>A0A1I5N7R3</accession>
<dbReference type="Proteomes" id="UP000198892">
    <property type="component" value="Unassembled WGS sequence"/>
</dbReference>
<evidence type="ECO:0000313" key="1">
    <source>
        <dbReference type="EMBL" id="SFP17774.1"/>
    </source>
</evidence>
<keyword evidence="2" id="KW-1185">Reference proteome</keyword>
<reference evidence="2" key="1">
    <citation type="submission" date="2016-10" db="EMBL/GenBank/DDBJ databases">
        <authorList>
            <person name="Varghese N."/>
            <person name="Submissions S."/>
        </authorList>
    </citation>
    <scope>NUCLEOTIDE SEQUENCE [LARGE SCALE GENOMIC DNA]</scope>
    <source>
        <strain evidence="2">S7</strain>
    </source>
</reference>
<protein>
    <submittedName>
        <fullName evidence="1">Uncharacterized protein</fullName>
    </submittedName>
</protein>
<dbReference type="AlphaFoldDB" id="A0A1I5N7R3"/>
<dbReference type="EMBL" id="FOXD01000003">
    <property type="protein sequence ID" value="SFP17774.1"/>
    <property type="molecule type" value="Genomic_DNA"/>
</dbReference>
<organism evidence="1 2">
    <name type="scientific">Salibacterium halotolerans</name>
    <dbReference type="NCBI Taxonomy" id="1884432"/>
    <lineage>
        <taxon>Bacteria</taxon>
        <taxon>Bacillati</taxon>
        <taxon>Bacillota</taxon>
        <taxon>Bacilli</taxon>
        <taxon>Bacillales</taxon>
        <taxon>Bacillaceae</taxon>
    </lineage>
</organism>